<dbReference type="PANTHER" id="PTHR33680">
    <property type="entry name" value="OS07G0190500 PROTEIN"/>
    <property type="match status" value="1"/>
</dbReference>
<dbReference type="AlphaFoldDB" id="A0A1Z5R7E7"/>
<dbReference type="InParanoid" id="A0A1Z5R7E7"/>
<keyword evidence="1" id="KW-0479">Metal-binding</keyword>
<dbReference type="EMBL" id="CM000767">
    <property type="protein sequence ID" value="OQU79712.1"/>
    <property type="molecule type" value="Genomic_DNA"/>
</dbReference>
<dbReference type="PANTHER" id="PTHR33680:SF7">
    <property type="entry name" value="OS02G0474200 PROTEIN"/>
    <property type="match status" value="1"/>
</dbReference>
<keyword evidence="3" id="KW-0862">Zinc</keyword>
<dbReference type="OMA" id="CWTLECR"/>
<feature type="transmembrane region" description="Helical" evidence="4">
    <location>
        <begin position="118"/>
        <end position="135"/>
    </location>
</feature>
<protein>
    <recommendedName>
        <fullName evidence="5">GRF-type domain-containing protein</fullName>
    </recommendedName>
</protein>
<keyword evidence="7" id="KW-1185">Reference proteome</keyword>
<feature type="domain" description="GRF-type" evidence="5">
    <location>
        <begin position="17"/>
        <end position="60"/>
    </location>
</feature>
<proteinExistence type="predicted"/>
<evidence type="ECO:0000256" key="1">
    <source>
        <dbReference type="ARBA" id="ARBA00022723"/>
    </source>
</evidence>
<reference evidence="6 7" key="1">
    <citation type="journal article" date="2009" name="Nature">
        <title>The Sorghum bicolor genome and the diversification of grasses.</title>
        <authorList>
            <person name="Paterson A.H."/>
            <person name="Bowers J.E."/>
            <person name="Bruggmann R."/>
            <person name="Dubchak I."/>
            <person name="Grimwood J."/>
            <person name="Gundlach H."/>
            <person name="Haberer G."/>
            <person name="Hellsten U."/>
            <person name="Mitros T."/>
            <person name="Poliakov A."/>
            <person name="Schmutz J."/>
            <person name="Spannagl M."/>
            <person name="Tang H."/>
            <person name="Wang X."/>
            <person name="Wicker T."/>
            <person name="Bharti A.K."/>
            <person name="Chapman J."/>
            <person name="Feltus F.A."/>
            <person name="Gowik U."/>
            <person name="Grigoriev I.V."/>
            <person name="Lyons E."/>
            <person name="Maher C.A."/>
            <person name="Martis M."/>
            <person name="Narechania A."/>
            <person name="Otillar R.P."/>
            <person name="Penning B.W."/>
            <person name="Salamov A.A."/>
            <person name="Wang Y."/>
            <person name="Zhang L."/>
            <person name="Carpita N.C."/>
            <person name="Freeling M."/>
            <person name="Gingle A.R."/>
            <person name="Hash C.T."/>
            <person name="Keller B."/>
            <person name="Klein P."/>
            <person name="Kresovich S."/>
            <person name="McCann M.C."/>
            <person name="Ming R."/>
            <person name="Peterson D.G."/>
            <person name="Mehboob-ur-Rahman"/>
            <person name="Ware D."/>
            <person name="Westhoff P."/>
            <person name="Mayer K.F."/>
            <person name="Messing J."/>
            <person name="Rokhsar D.S."/>
        </authorList>
    </citation>
    <scope>NUCLEOTIDE SEQUENCE [LARGE SCALE GENOMIC DNA]</scope>
    <source>
        <strain evidence="7">cv. BTx623</strain>
    </source>
</reference>
<evidence type="ECO:0000313" key="6">
    <source>
        <dbReference type="EMBL" id="OQU79712.1"/>
    </source>
</evidence>
<keyword evidence="2" id="KW-0863">Zinc-finger</keyword>
<evidence type="ECO:0000256" key="2">
    <source>
        <dbReference type="ARBA" id="ARBA00022771"/>
    </source>
</evidence>
<dbReference type="InterPro" id="IPR010666">
    <property type="entry name" value="Znf_GRF"/>
</dbReference>
<keyword evidence="4" id="KW-0472">Membrane</keyword>
<evidence type="ECO:0000313" key="7">
    <source>
        <dbReference type="Proteomes" id="UP000000768"/>
    </source>
</evidence>
<accession>A0A1Z5R7E7</accession>
<dbReference type="Proteomes" id="UP000000768">
    <property type="component" value="Chromosome 8"/>
</dbReference>
<evidence type="ECO:0000259" key="5">
    <source>
        <dbReference type="Pfam" id="PF06839"/>
    </source>
</evidence>
<dbReference type="Pfam" id="PF06839">
    <property type="entry name" value="Zn_ribbon_GRF"/>
    <property type="match status" value="1"/>
</dbReference>
<name>A0A1Z5R7E7_SORBI</name>
<gene>
    <name evidence="6" type="ORF">SORBI_3008G185132</name>
</gene>
<evidence type="ECO:0000256" key="3">
    <source>
        <dbReference type="ARBA" id="ARBA00022833"/>
    </source>
</evidence>
<keyword evidence="4" id="KW-1133">Transmembrane helix</keyword>
<keyword evidence="4" id="KW-0812">Transmembrane</keyword>
<organism evidence="6 7">
    <name type="scientific">Sorghum bicolor</name>
    <name type="common">Sorghum</name>
    <name type="synonym">Sorghum vulgare</name>
    <dbReference type="NCBI Taxonomy" id="4558"/>
    <lineage>
        <taxon>Eukaryota</taxon>
        <taxon>Viridiplantae</taxon>
        <taxon>Streptophyta</taxon>
        <taxon>Embryophyta</taxon>
        <taxon>Tracheophyta</taxon>
        <taxon>Spermatophyta</taxon>
        <taxon>Magnoliopsida</taxon>
        <taxon>Liliopsida</taxon>
        <taxon>Poales</taxon>
        <taxon>Poaceae</taxon>
        <taxon>PACMAD clade</taxon>
        <taxon>Panicoideae</taxon>
        <taxon>Andropogonodae</taxon>
        <taxon>Andropogoneae</taxon>
        <taxon>Sorghinae</taxon>
        <taxon>Sorghum</taxon>
    </lineage>
</organism>
<evidence type="ECO:0000256" key="4">
    <source>
        <dbReference type="SAM" id="Phobius"/>
    </source>
</evidence>
<sequence>MSQASSSYGGRPTVRRVMCPNCHVLANRFISSTVNNNNRVFHKCPYFAVAGCQYYQWEDEMDQVAAPAPLHAVPLQAAPPPAAISTAAPVALIQDGSQAAGHGGNAQDYSRVMQQLKWMEKMIFVCIFLALYAIFKK</sequence>
<dbReference type="Gramene" id="OQU79712">
    <property type="protein sequence ID" value="OQU79712"/>
    <property type="gene ID" value="SORBI_3008G185132"/>
</dbReference>
<reference evidence="7" key="2">
    <citation type="journal article" date="2018" name="Plant J.">
        <title>The Sorghum bicolor reference genome: improved assembly, gene annotations, a transcriptome atlas, and signatures of genome organization.</title>
        <authorList>
            <person name="McCormick R.F."/>
            <person name="Truong S.K."/>
            <person name="Sreedasyam A."/>
            <person name="Jenkins J."/>
            <person name="Shu S."/>
            <person name="Sims D."/>
            <person name="Kennedy M."/>
            <person name="Amirebrahimi M."/>
            <person name="Weers B.D."/>
            <person name="McKinley B."/>
            <person name="Mattison A."/>
            <person name="Morishige D.T."/>
            <person name="Grimwood J."/>
            <person name="Schmutz J."/>
            <person name="Mullet J.E."/>
        </authorList>
    </citation>
    <scope>NUCLEOTIDE SEQUENCE [LARGE SCALE GENOMIC DNA]</scope>
    <source>
        <strain evidence="7">cv. BTx623</strain>
    </source>
</reference>
<dbReference type="GO" id="GO:0008270">
    <property type="term" value="F:zinc ion binding"/>
    <property type="evidence" value="ECO:0007669"/>
    <property type="project" value="UniProtKB-KW"/>
</dbReference>